<keyword evidence="2" id="KW-0560">Oxidoreductase</keyword>
<accession>A0ABW1ELM1</accession>
<dbReference type="InterPro" id="IPR008775">
    <property type="entry name" value="Phytyl_CoA_dOase-like"/>
</dbReference>
<protein>
    <submittedName>
        <fullName evidence="2">Phytanoyl-CoA dioxygenase family protein</fullName>
    </submittedName>
</protein>
<comment type="caution">
    <text evidence="2">The sequence shown here is derived from an EMBL/GenBank/DDBJ whole genome shotgun (WGS) entry which is preliminary data.</text>
</comment>
<dbReference type="PANTHER" id="PTHR20883">
    <property type="entry name" value="PHYTANOYL-COA DIOXYGENASE DOMAIN CONTAINING 1"/>
    <property type="match status" value="1"/>
</dbReference>
<dbReference type="SUPFAM" id="SSF51197">
    <property type="entry name" value="Clavaminate synthase-like"/>
    <property type="match status" value="1"/>
</dbReference>
<dbReference type="GO" id="GO:0051213">
    <property type="term" value="F:dioxygenase activity"/>
    <property type="evidence" value="ECO:0007669"/>
    <property type="project" value="UniProtKB-KW"/>
</dbReference>
<organism evidence="2 3">
    <name type="scientific">Acidicapsa dinghuensis</name>
    <dbReference type="NCBI Taxonomy" id="2218256"/>
    <lineage>
        <taxon>Bacteria</taxon>
        <taxon>Pseudomonadati</taxon>
        <taxon>Acidobacteriota</taxon>
        <taxon>Terriglobia</taxon>
        <taxon>Terriglobales</taxon>
        <taxon>Acidobacteriaceae</taxon>
        <taxon>Acidicapsa</taxon>
    </lineage>
</organism>
<evidence type="ECO:0000313" key="2">
    <source>
        <dbReference type="EMBL" id="MFC5865177.1"/>
    </source>
</evidence>
<dbReference type="RefSeq" id="WP_263333357.1">
    <property type="nucleotide sequence ID" value="NZ_JAGSYH010000002.1"/>
</dbReference>
<evidence type="ECO:0000313" key="3">
    <source>
        <dbReference type="Proteomes" id="UP001596091"/>
    </source>
</evidence>
<comment type="cofactor">
    <cofactor evidence="1">
        <name>Fe(2+)</name>
        <dbReference type="ChEBI" id="CHEBI:29033"/>
    </cofactor>
</comment>
<evidence type="ECO:0000256" key="1">
    <source>
        <dbReference type="ARBA" id="ARBA00001954"/>
    </source>
</evidence>
<keyword evidence="2" id="KW-0223">Dioxygenase</keyword>
<dbReference type="Gene3D" id="2.60.120.620">
    <property type="entry name" value="q2cbj1_9rhob like domain"/>
    <property type="match status" value="1"/>
</dbReference>
<gene>
    <name evidence="2" type="ORF">ACFPT7_22920</name>
</gene>
<dbReference type="PANTHER" id="PTHR20883:SF48">
    <property type="entry name" value="ECTOINE DIOXYGENASE"/>
    <property type="match status" value="1"/>
</dbReference>
<proteinExistence type="predicted"/>
<dbReference type="Pfam" id="PF05721">
    <property type="entry name" value="PhyH"/>
    <property type="match status" value="1"/>
</dbReference>
<keyword evidence="3" id="KW-1185">Reference proteome</keyword>
<sequence length="240" mass="26548">MLASMSVAEQISQSGFAIYSEVTSEEYVTDLIAALSHINETDSVRRRGGIFAIRNLLDVSSDVCELAHSNNIRNLVEPVLGDKFFPVRGILFDKIPDANWKVPWHQDLTIAVQQRIETEGFGPWSIKSDVLHVQPPACILEKILTVRIHLDKCHADNGALRVIAGSHNKGRIAENEIAAVRELGREAVCEVDRGGVLLMRPLLLHASSPSSSPSHRRVIHIDYASIPLPNGLKWLSNNEV</sequence>
<reference evidence="3" key="1">
    <citation type="journal article" date="2019" name="Int. J. Syst. Evol. Microbiol.">
        <title>The Global Catalogue of Microorganisms (GCM) 10K type strain sequencing project: providing services to taxonomists for standard genome sequencing and annotation.</title>
        <authorList>
            <consortium name="The Broad Institute Genomics Platform"/>
            <consortium name="The Broad Institute Genome Sequencing Center for Infectious Disease"/>
            <person name="Wu L."/>
            <person name="Ma J."/>
        </authorList>
    </citation>
    <scope>NUCLEOTIDE SEQUENCE [LARGE SCALE GENOMIC DNA]</scope>
    <source>
        <strain evidence="3">JCM 4087</strain>
    </source>
</reference>
<dbReference type="EMBL" id="JBHSPH010000016">
    <property type="protein sequence ID" value="MFC5865177.1"/>
    <property type="molecule type" value="Genomic_DNA"/>
</dbReference>
<name>A0ABW1ELM1_9BACT</name>
<dbReference type="Proteomes" id="UP001596091">
    <property type="component" value="Unassembled WGS sequence"/>
</dbReference>